<dbReference type="AlphaFoldDB" id="A0A6J6PFU0"/>
<reference evidence="1" key="1">
    <citation type="submission" date="2020-05" db="EMBL/GenBank/DDBJ databases">
        <authorList>
            <person name="Chiriac C."/>
            <person name="Salcher M."/>
            <person name="Ghai R."/>
            <person name="Kavagutti S V."/>
        </authorList>
    </citation>
    <scope>NUCLEOTIDE SEQUENCE</scope>
</reference>
<organism evidence="1">
    <name type="scientific">freshwater metagenome</name>
    <dbReference type="NCBI Taxonomy" id="449393"/>
    <lineage>
        <taxon>unclassified sequences</taxon>
        <taxon>metagenomes</taxon>
        <taxon>ecological metagenomes</taxon>
    </lineage>
</organism>
<proteinExistence type="predicted"/>
<dbReference type="EMBL" id="CAFBOG010000120">
    <property type="protein sequence ID" value="CAB4985365.1"/>
    <property type="molecule type" value="Genomic_DNA"/>
</dbReference>
<protein>
    <submittedName>
        <fullName evidence="1">Unannotated protein</fullName>
    </submittedName>
</protein>
<dbReference type="AntiFam" id="ANF00082">
    <property type="entry name" value="Shadow ORF (opposite glgX)"/>
</dbReference>
<accession>A0A6J6PFU0</accession>
<dbReference type="EMBL" id="CAEZXS010000083">
    <property type="protein sequence ID" value="CAB4698420.1"/>
    <property type="molecule type" value="Genomic_DNA"/>
</dbReference>
<name>A0A6J6PFU0_9ZZZZ</name>
<evidence type="ECO:0000313" key="2">
    <source>
        <dbReference type="EMBL" id="CAB4985365.1"/>
    </source>
</evidence>
<evidence type="ECO:0000313" key="1">
    <source>
        <dbReference type="EMBL" id="CAB4698420.1"/>
    </source>
</evidence>
<sequence>MRVTHVEGVTRTRVIHVLASVLLVQAVVGTVVEPLETEQRSAPATLGRVVINHVQDHFNSGFVQGLDHDLELLHLLPRLATHGVLIMRRKETNRVVTPVVAKAHLHEPTIMNELMNRHQLNRRHTQVVEVFNNRWGTHTEI</sequence>
<gene>
    <name evidence="1" type="ORF">UFOPK2582_00817</name>
    <name evidence="2" type="ORF">UFOPK3914_01278</name>
</gene>